<accession>A0A318KY73</accession>
<feature type="transmembrane region" description="Helical" evidence="1">
    <location>
        <begin position="184"/>
        <end position="204"/>
    </location>
</feature>
<keyword evidence="1" id="KW-0472">Membrane</keyword>
<evidence type="ECO:0000313" key="3">
    <source>
        <dbReference type="Proteomes" id="UP000247612"/>
    </source>
</evidence>
<dbReference type="OrthoDB" id="138672at2"/>
<sequence length="528" mass="58669">MSNFINLVKLQTRNLLFSSIRHTRSKGKQAAGMGFLAFMVVTLLAVSSFYSITLLNALQGEERQLALYTMALAAFVLLLVFAAYNCGNHLFGSKDYDLLRSMPISKTALVASKLLSFLSLQYFYALFLLLPAILLYGLFTGQSLFYYLGGVGMFLVLPMPAVVLSALFSLVIGYVSSHFKYKNLVSNLLMMIFIVLVFFGSFMIQTLVGSAVDVQEVIRNMQLYLPFFGLMVKGMIEGSLLSYLLGLLCNVLPFVFFVVFFAKRFTSINSRLRGSYREKNYKLAKIKQSSSFNALFMKEVRRYFACGIYVMNTAFGPVIMLGASIFALFSKQSLMAIMNELPPELTAQISVILALGLIFLIVMSCTTNSSISLEGRHLWIIKSLPIRTEEIFAAKIALNLMILIPAAMLSVLLLALLFSLNIAELLLLLLLCAVTAFFTASFGLIVNLNFPRFDWVSETTVVKQSMACMISIFGGMILSGIIAFISIQVIGSMPVLVYLLILNLFFILLGVICLIYLKKAGIAQFKQL</sequence>
<feature type="transmembrane region" description="Helical" evidence="1">
    <location>
        <begin position="496"/>
        <end position="517"/>
    </location>
</feature>
<feature type="transmembrane region" description="Helical" evidence="1">
    <location>
        <begin position="303"/>
        <end position="329"/>
    </location>
</feature>
<keyword evidence="1" id="KW-0812">Transmembrane</keyword>
<feature type="transmembrane region" description="Helical" evidence="1">
    <location>
        <begin position="122"/>
        <end position="139"/>
    </location>
</feature>
<comment type="caution">
    <text evidence="2">The sequence shown here is derived from an EMBL/GenBank/DDBJ whole genome shotgun (WGS) entry which is preliminary data.</text>
</comment>
<feature type="transmembrane region" description="Helical" evidence="1">
    <location>
        <begin position="467"/>
        <end position="490"/>
    </location>
</feature>
<proteinExistence type="predicted"/>
<dbReference type="Proteomes" id="UP000247612">
    <property type="component" value="Unassembled WGS sequence"/>
</dbReference>
<dbReference type="RefSeq" id="WP_022936791.1">
    <property type="nucleotide sequence ID" value="NZ_CABKRQ010000001.1"/>
</dbReference>
<protein>
    <submittedName>
        <fullName evidence="2">ABC-2 type transport system permease protein</fullName>
    </submittedName>
</protein>
<evidence type="ECO:0000313" key="2">
    <source>
        <dbReference type="EMBL" id="PXX78183.1"/>
    </source>
</evidence>
<dbReference type="EMBL" id="QJKH01000008">
    <property type="protein sequence ID" value="PXX78183.1"/>
    <property type="molecule type" value="Genomic_DNA"/>
</dbReference>
<feature type="transmembrane region" description="Helical" evidence="1">
    <location>
        <begin position="425"/>
        <end position="446"/>
    </location>
</feature>
<organism evidence="2 3">
    <name type="scientific">Dielma fastidiosa</name>
    <dbReference type="NCBI Taxonomy" id="1034346"/>
    <lineage>
        <taxon>Bacteria</taxon>
        <taxon>Bacillati</taxon>
        <taxon>Bacillota</taxon>
        <taxon>Erysipelotrichia</taxon>
        <taxon>Erysipelotrichales</taxon>
        <taxon>Erysipelotrichaceae</taxon>
        <taxon>Dielma</taxon>
    </lineage>
</organism>
<feature type="transmembrane region" description="Helical" evidence="1">
    <location>
        <begin position="240"/>
        <end position="262"/>
    </location>
</feature>
<keyword evidence="1" id="KW-1133">Transmembrane helix</keyword>
<feature type="transmembrane region" description="Helical" evidence="1">
    <location>
        <begin position="65"/>
        <end position="84"/>
    </location>
</feature>
<feature type="transmembrane region" description="Helical" evidence="1">
    <location>
        <begin position="392"/>
        <end position="419"/>
    </location>
</feature>
<feature type="transmembrane region" description="Helical" evidence="1">
    <location>
        <begin position="145"/>
        <end position="172"/>
    </location>
</feature>
<dbReference type="STRING" id="1034346.GCA_000313565_00487"/>
<name>A0A318KY73_9FIRM</name>
<reference evidence="2 3" key="1">
    <citation type="submission" date="2018-05" db="EMBL/GenBank/DDBJ databases">
        <title>Genomic Encyclopedia of Type Strains, Phase IV (KMG-IV): sequencing the most valuable type-strain genomes for metagenomic binning, comparative biology and taxonomic classification.</title>
        <authorList>
            <person name="Goeker M."/>
        </authorList>
    </citation>
    <scope>NUCLEOTIDE SEQUENCE [LARGE SCALE GENOMIC DNA]</scope>
    <source>
        <strain evidence="2 3">JC118</strain>
    </source>
</reference>
<evidence type="ECO:0000256" key="1">
    <source>
        <dbReference type="SAM" id="Phobius"/>
    </source>
</evidence>
<feature type="transmembrane region" description="Helical" evidence="1">
    <location>
        <begin position="30"/>
        <end position="53"/>
    </location>
</feature>
<dbReference type="AlphaFoldDB" id="A0A318KY73"/>
<gene>
    <name evidence="2" type="ORF">DES51_108110</name>
</gene>
<feature type="transmembrane region" description="Helical" evidence="1">
    <location>
        <begin position="349"/>
        <end position="371"/>
    </location>
</feature>
<keyword evidence="3" id="KW-1185">Reference proteome</keyword>